<evidence type="ECO:0000313" key="2">
    <source>
        <dbReference type="EMBL" id="KAJ1080810.1"/>
    </source>
</evidence>
<organism evidence="2 3">
    <name type="scientific">Pleurodeles waltl</name>
    <name type="common">Iberian ribbed newt</name>
    <dbReference type="NCBI Taxonomy" id="8319"/>
    <lineage>
        <taxon>Eukaryota</taxon>
        <taxon>Metazoa</taxon>
        <taxon>Chordata</taxon>
        <taxon>Craniata</taxon>
        <taxon>Vertebrata</taxon>
        <taxon>Euteleostomi</taxon>
        <taxon>Amphibia</taxon>
        <taxon>Batrachia</taxon>
        <taxon>Caudata</taxon>
        <taxon>Salamandroidea</taxon>
        <taxon>Salamandridae</taxon>
        <taxon>Pleurodelinae</taxon>
        <taxon>Pleurodeles</taxon>
    </lineage>
</organism>
<dbReference type="Proteomes" id="UP001066276">
    <property type="component" value="Chromosome 12"/>
</dbReference>
<evidence type="ECO:0000313" key="3">
    <source>
        <dbReference type="Proteomes" id="UP001066276"/>
    </source>
</evidence>
<feature type="compositionally biased region" description="Polar residues" evidence="1">
    <location>
        <begin position="60"/>
        <end position="80"/>
    </location>
</feature>
<proteinExistence type="predicted"/>
<comment type="caution">
    <text evidence="2">The sequence shown here is derived from an EMBL/GenBank/DDBJ whole genome shotgun (WGS) entry which is preliminary data.</text>
</comment>
<keyword evidence="3" id="KW-1185">Reference proteome</keyword>
<evidence type="ECO:0000256" key="1">
    <source>
        <dbReference type="SAM" id="MobiDB-lite"/>
    </source>
</evidence>
<name>A0AAV7KZK3_PLEWA</name>
<protein>
    <submittedName>
        <fullName evidence="2">Uncharacterized protein</fullName>
    </submittedName>
</protein>
<accession>A0AAV7KZK3</accession>
<sequence>MCGGPAQRDPFTIPTCAGAVRNAPDSSVETANHERLLAAKEGPGHCYAGGKELNMPAAGSRTTRNGGVKSSSTGGNNQSKGRSEEEVDGRPETPVTQEA</sequence>
<feature type="compositionally biased region" description="Basic and acidic residues" evidence="1">
    <location>
        <begin position="81"/>
        <end position="91"/>
    </location>
</feature>
<gene>
    <name evidence="2" type="ORF">NDU88_000999</name>
</gene>
<reference evidence="2" key="1">
    <citation type="journal article" date="2022" name="bioRxiv">
        <title>Sequencing and chromosome-scale assembly of the giantPleurodeles waltlgenome.</title>
        <authorList>
            <person name="Brown T."/>
            <person name="Elewa A."/>
            <person name="Iarovenko S."/>
            <person name="Subramanian E."/>
            <person name="Araus A.J."/>
            <person name="Petzold A."/>
            <person name="Susuki M."/>
            <person name="Suzuki K.-i.T."/>
            <person name="Hayashi T."/>
            <person name="Toyoda A."/>
            <person name="Oliveira C."/>
            <person name="Osipova E."/>
            <person name="Leigh N.D."/>
            <person name="Simon A."/>
            <person name="Yun M.H."/>
        </authorList>
    </citation>
    <scope>NUCLEOTIDE SEQUENCE</scope>
    <source>
        <strain evidence="2">20211129_DDA</strain>
        <tissue evidence="2">Liver</tissue>
    </source>
</reference>
<dbReference type="AlphaFoldDB" id="A0AAV7KZK3"/>
<feature type="region of interest" description="Disordered" evidence="1">
    <location>
        <begin position="42"/>
        <end position="99"/>
    </location>
</feature>
<dbReference type="EMBL" id="JANPWB010000016">
    <property type="protein sequence ID" value="KAJ1080810.1"/>
    <property type="molecule type" value="Genomic_DNA"/>
</dbReference>